<dbReference type="PANTHER" id="PTHR33881">
    <property type="entry name" value="NEUROGENIC LOCUS NOTCH-LIKE PROTEIN"/>
    <property type="match status" value="1"/>
</dbReference>
<feature type="signal peptide" evidence="2">
    <location>
        <begin position="1"/>
        <end position="30"/>
    </location>
</feature>
<evidence type="ECO:0008006" key="4">
    <source>
        <dbReference type="Google" id="ProtNLM"/>
    </source>
</evidence>
<proteinExistence type="evidence at transcript level"/>
<organism evidence="3">
    <name type="scientific">Picea sitchensis</name>
    <name type="common">Sitka spruce</name>
    <name type="synonym">Pinus sitchensis</name>
    <dbReference type="NCBI Taxonomy" id="3332"/>
    <lineage>
        <taxon>Eukaryota</taxon>
        <taxon>Viridiplantae</taxon>
        <taxon>Streptophyta</taxon>
        <taxon>Embryophyta</taxon>
        <taxon>Tracheophyta</taxon>
        <taxon>Spermatophyta</taxon>
        <taxon>Pinopsida</taxon>
        <taxon>Pinidae</taxon>
        <taxon>Conifers I</taxon>
        <taxon>Pinales</taxon>
        <taxon>Pinaceae</taxon>
        <taxon>Picea</taxon>
    </lineage>
</organism>
<keyword evidence="2" id="KW-0732">Signal</keyword>
<dbReference type="OMA" id="RFPISYF"/>
<dbReference type="PANTHER" id="PTHR33881:SF17">
    <property type="entry name" value="EGF-LIKE DOMAIN-CONTAINING PROTEIN"/>
    <property type="match status" value="1"/>
</dbReference>
<evidence type="ECO:0000313" key="3">
    <source>
        <dbReference type="EMBL" id="ABK21802.1"/>
    </source>
</evidence>
<feature type="chain" id="PRO_5002741157" description="EGF-like domain-containing protein" evidence="2">
    <location>
        <begin position="31"/>
        <end position="211"/>
    </location>
</feature>
<accession>A9NME1</accession>
<sequence>MQVSPKIMGLGTIAMIFTLLCCGTIKSAHGNYVCDYYDCGMGTCKDSSDFPFFRCECEYGWRRPNADEESLSYLPCVIPNCTLSYSCTDSIYPQAPPPAYRGDLSPCDWDVCGAGKCVKQPHGTHTCLCDQGFENLMNSTIGYCVTECQLGTDCAAEGVTIAGSSSKSVNPPESGTDVQALDSSPASGSATSGCARLASLFITSVIVFVSG</sequence>
<protein>
    <recommendedName>
        <fullName evidence="4">EGF-like domain-containing protein</fullName>
    </recommendedName>
</protein>
<dbReference type="AlphaFoldDB" id="A9NME1"/>
<reference evidence="3" key="1">
    <citation type="journal article" date="2008" name="BMC Genomics">
        <title>A conifer genomics resource of 200,000 spruce (Picea spp.) ESTs and 6,464 high-quality, sequence-finished full-length cDNAs for Sitka spruce (Picea sitchensis).</title>
        <authorList>
            <person name="Ralph S.G."/>
            <person name="Chun H.J."/>
            <person name="Kolosova N."/>
            <person name="Cooper D."/>
            <person name="Oddy C."/>
            <person name="Ritland C.E."/>
            <person name="Kirkpatrick R."/>
            <person name="Moore R."/>
            <person name="Barber S."/>
            <person name="Holt R.A."/>
            <person name="Jones S.J."/>
            <person name="Marra M.A."/>
            <person name="Douglas C.J."/>
            <person name="Ritland K."/>
            <person name="Bohlmann J."/>
        </authorList>
    </citation>
    <scope>NUCLEOTIDE SEQUENCE</scope>
    <source>
        <tissue evidence="3">Bark</tissue>
    </source>
</reference>
<evidence type="ECO:0000256" key="2">
    <source>
        <dbReference type="SAM" id="SignalP"/>
    </source>
</evidence>
<name>A9NME1_PICSI</name>
<evidence type="ECO:0000256" key="1">
    <source>
        <dbReference type="SAM" id="MobiDB-lite"/>
    </source>
</evidence>
<dbReference type="EMBL" id="EF082443">
    <property type="protein sequence ID" value="ABK21802.1"/>
    <property type="molecule type" value="mRNA"/>
</dbReference>
<feature type="region of interest" description="Disordered" evidence="1">
    <location>
        <begin position="163"/>
        <end position="184"/>
    </location>
</feature>